<organism evidence="2 3">
    <name type="scientific">Puccinia sorghi</name>
    <dbReference type="NCBI Taxonomy" id="27349"/>
    <lineage>
        <taxon>Eukaryota</taxon>
        <taxon>Fungi</taxon>
        <taxon>Dikarya</taxon>
        <taxon>Basidiomycota</taxon>
        <taxon>Pucciniomycotina</taxon>
        <taxon>Pucciniomycetes</taxon>
        <taxon>Pucciniales</taxon>
        <taxon>Pucciniaceae</taxon>
        <taxon>Puccinia</taxon>
    </lineage>
</organism>
<evidence type="ECO:0000313" key="3">
    <source>
        <dbReference type="Proteomes" id="UP000037035"/>
    </source>
</evidence>
<evidence type="ECO:0000256" key="1">
    <source>
        <dbReference type="SAM" id="MobiDB-lite"/>
    </source>
</evidence>
<feature type="region of interest" description="Disordered" evidence="1">
    <location>
        <begin position="295"/>
        <end position="317"/>
    </location>
</feature>
<dbReference type="VEuPathDB" id="FungiDB:VP01_2741g2"/>
<sequence length="317" mass="37263">MVNLELYENVSVLNSKTYYTNTWFFKKPFPNVNYIQQLFPNLQLPEVRKWSETITRTTELCKILQEKPNNEFETKHKEYCLREKINFEFIEPKNKRYYGELRIIKLIQEETTSIYKTLLQLKFDMQHAPAKFPFKLHMFAYVEFLAQSLCSLHSDCASKLVEKVFFAVLGIVKYLATYFMKKLTNLQFISMTPIQPKYMVTHYGGYASKQTAAFMREDCKLCKEAWLDKKREAQACQEQACLQYQLDCDANKVRQKESHCQAKIDCEALEYQAQEAKKRAAQGDEDQKQELQEIQHLQRGPTPRGCPSGPREVTFGL</sequence>
<comment type="caution">
    <text evidence="2">The sequence shown here is derived from an EMBL/GenBank/DDBJ whole genome shotgun (WGS) entry which is preliminary data.</text>
</comment>
<keyword evidence="3" id="KW-1185">Reference proteome</keyword>
<gene>
    <name evidence="2" type="ORF">VP01_2741g2</name>
</gene>
<evidence type="ECO:0000313" key="2">
    <source>
        <dbReference type="EMBL" id="KNZ55197.1"/>
    </source>
</evidence>
<accession>A0A0L6V3T2</accession>
<dbReference type="EMBL" id="LAVV01007659">
    <property type="protein sequence ID" value="KNZ55197.1"/>
    <property type="molecule type" value="Genomic_DNA"/>
</dbReference>
<reference evidence="2 3" key="1">
    <citation type="submission" date="2015-08" db="EMBL/GenBank/DDBJ databases">
        <title>Next Generation Sequencing and Analysis of the Genome of Puccinia sorghi L Schw, the Causal Agent of Maize Common Rust.</title>
        <authorList>
            <person name="Rochi L."/>
            <person name="Burguener G."/>
            <person name="Darino M."/>
            <person name="Turjanski A."/>
            <person name="Kreff E."/>
            <person name="Dieguez M.J."/>
            <person name="Sacco F."/>
        </authorList>
    </citation>
    <scope>NUCLEOTIDE SEQUENCE [LARGE SCALE GENOMIC DNA]</scope>
    <source>
        <strain evidence="2 3">RO10H11247</strain>
    </source>
</reference>
<dbReference type="AlphaFoldDB" id="A0A0L6V3T2"/>
<proteinExistence type="predicted"/>
<name>A0A0L6V3T2_9BASI</name>
<dbReference type="STRING" id="27349.A0A0L6V3T2"/>
<dbReference type="Proteomes" id="UP000037035">
    <property type="component" value="Unassembled WGS sequence"/>
</dbReference>
<protein>
    <submittedName>
        <fullName evidence="2">Uncharacterized protein</fullName>
    </submittedName>
</protein>